<dbReference type="SMART" id="SM00710">
    <property type="entry name" value="PbH1"/>
    <property type="match status" value="6"/>
</dbReference>
<comment type="caution">
    <text evidence="8">The sequence shown here is derived from an EMBL/GenBank/DDBJ whole genome shotgun (WGS) entry which is preliminary data.</text>
</comment>
<dbReference type="AlphaFoldDB" id="X0WFB2"/>
<evidence type="ECO:0000313" key="8">
    <source>
        <dbReference type="EMBL" id="GAG29355.1"/>
    </source>
</evidence>
<organism evidence="8">
    <name type="scientific">marine sediment metagenome</name>
    <dbReference type="NCBI Taxonomy" id="412755"/>
    <lineage>
        <taxon>unclassified sequences</taxon>
        <taxon>metagenomes</taxon>
        <taxon>ecological metagenomes</taxon>
    </lineage>
</organism>
<feature type="non-terminal residue" evidence="8">
    <location>
        <position position="246"/>
    </location>
</feature>
<dbReference type="SUPFAM" id="SSF51126">
    <property type="entry name" value="Pectin lyase-like"/>
    <property type="match status" value="1"/>
</dbReference>
<dbReference type="PANTHER" id="PTHR11319:SF35">
    <property type="entry name" value="OUTER MEMBRANE PROTEIN PMPC-RELATED"/>
    <property type="match status" value="1"/>
</dbReference>
<dbReference type="PANTHER" id="PTHR11319">
    <property type="entry name" value="G PROTEIN-COUPLED RECEPTOR-RELATED"/>
    <property type="match status" value="1"/>
</dbReference>
<gene>
    <name evidence="8" type="ORF">S01H1_69865</name>
</gene>
<evidence type="ECO:0000256" key="3">
    <source>
        <dbReference type="ARBA" id="ARBA00004613"/>
    </source>
</evidence>
<dbReference type="Pfam" id="PF02415">
    <property type="entry name" value="Chlam_PMP"/>
    <property type="match status" value="1"/>
</dbReference>
<keyword evidence="6" id="KW-0472">Membrane</keyword>
<dbReference type="EMBL" id="BARS01046411">
    <property type="protein sequence ID" value="GAG29355.1"/>
    <property type="molecule type" value="Genomic_DNA"/>
</dbReference>
<dbReference type="InterPro" id="IPR003368">
    <property type="entry name" value="POMP_repeat"/>
</dbReference>
<dbReference type="GO" id="GO:0005576">
    <property type="term" value="C:extracellular region"/>
    <property type="evidence" value="ECO:0007669"/>
    <property type="project" value="UniProtKB-SubCell"/>
</dbReference>
<feature type="non-terminal residue" evidence="8">
    <location>
        <position position="1"/>
    </location>
</feature>
<sequence length="246" mass="25267">FYDPYLGEDISAYTVGGALYSDISNTITLDTCTFTGNLGGAVYCDTGCTVNIHNTHDPNRNCLFSDNSETANGGALYIGPTSPTVVLQGCVFGGNSAYDDGGALKCKSDANLTNCSFGNNRANSDNDGSGYGGAIDVYEPITHLTIDFNACSFFGNQATYGGGFSSENFSATLTNCYFIGNTAKDGGGLDLVNGDVLVTGSVLKGNNATDGDGGGFNCRYTAAEICNSTFMDNSADGVYPTGGNGG</sequence>
<keyword evidence="5" id="KW-0732">Signal</keyword>
<dbReference type="InterPro" id="IPR006626">
    <property type="entry name" value="PbH1"/>
</dbReference>
<evidence type="ECO:0008006" key="9">
    <source>
        <dbReference type="Google" id="ProtNLM"/>
    </source>
</evidence>
<evidence type="ECO:0000256" key="2">
    <source>
        <dbReference type="ARBA" id="ARBA00004442"/>
    </source>
</evidence>
<proteinExistence type="predicted"/>
<comment type="subcellular location">
    <subcellularLocation>
        <location evidence="1">Cell envelope</location>
    </subcellularLocation>
    <subcellularLocation>
        <location evidence="2">Cell outer membrane</location>
    </subcellularLocation>
    <subcellularLocation>
        <location evidence="3">Secreted</location>
    </subcellularLocation>
</comment>
<keyword evidence="7" id="KW-0998">Cell outer membrane</keyword>
<accession>X0WFB2</accession>
<dbReference type="InterPro" id="IPR011050">
    <property type="entry name" value="Pectin_lyase_fold/virulence"/>
</dbReference>
<keyword evidence="4" id="KW-0964">Secreted</keyword>
<evidence type="ECO:0000256" key="5">
    <source>
        <dbReference type="ARBA" id="ARBA00022729"/>
    </source>
</evidence>
<dbReference type="GO" id="GO:0009279">
    <property type="term" value="C:cell outer membrane"/>
    <property type="evidence" value="ECO:0007669"/>
    <property type="project" value="UniProtKB-SubCell"/>
</dbReference>
<reference evidence="8" key="1">
    <citation type="journal article" date="2014" name="Front. Microbiol.">
        <title>High frequency of phylogenetically diverse reductive dehalogenase-homologous genes in deep subseafloor sedimentary metagenomes.</title>
        <authorList>
            <person name="Kawai M."/>
            <person name="Futagami T."/>
            <person name="Toyoda A."/>
            <person name="Takaki Y."/>
            <person name="Nishi S."/>
            <person name="Hori S."/>
            <person name="Arai W."/>
            <person name="Tsubouchi T."/>
            <person name="Morono Y."/>
            <person name="Uchiyama I."/>
            <person name="Ito T."/>
            <person name="Fujiyama A."/>
            <person name="Inagaki F."/>
            <person name="Takami H."/>
        </authorList>
    </citation>
    <scope>NUCLEOTIDE SEQUENCE</scope>
    <source>
        <strain evidence="8">Expedition CK06-06</strain>
    </source>
</reference>
<evidence type="ECO:0000256" key="4">
    <source>
        <dbReference type="ARBA" id="ARBA00022525"/>
    </source>
</evidence>
<protein>
    <recommendedName>
        <fullName evidence="9">Right handed beta helix domain-containing protein</fullName>
    </recommendedName>
</protein>
<evidence type="ECO:0000256" key="7">
    <source>
        <dbReference type="ARBA" id="ARBA00023237"/>
    </source>
</evidence>
<name>X0WFB2_9ZZZZ</name>
<evidence type="ECO:0000256" key="6">
    <source>
        <dbReference type="ARBA" id="ARBA00023136"/>
    </source>
</evidence>
<evidence type="ECO:0000256" key="1">
    <source>
        <dbReference type="ARBA" id="ARBA00004196"/>
    </source>
</evidence>